<evidence type="ECO:0000259" key="5">
    <source>
        <dbReference type="Pfam" id="PF23379"/>
    </source>
</evidence>
<evidence type="ECO:0000313" key="6">
    <source>
        <dbReference type="EMBL" id="UWM52910.1"/>
    </source>
</evidence>
<evidence type="ECO:0000259" key="3">
    <source>
        <dbReference type="Pfam" id="PF23374"/>
    </source>
</evidence>
<proteinExistence type="predicted"/>
<name>A0A9E7QZI0_9EURY</name>
<feature type="domain" description="DUF7096" evidence="5">
    <location>
        <begin position="8"/>
        <end position="231"/>
    </location>
</feature>
<feature type="coiled-coil region" evidence="1">
    <location>
        <begin position="129"/>
        <end position="156"/>
    </location>
</feature>
<feature type="compositionally biased region" description="Low complexity" evidence="2">
    <location>
        <begin position="42"/>
        <end position="65"/>
    </location>
</feature>
<sequence length="456" mass="48551">MDGPRATGVAIALALLLALSPVAALPTTDASTGTAGAPSDAPPARTGTPTADAGPPASAAATSPPVTERNGTTAYLSLPSSDVTTSTVAVVRLDVGATMAMDDATLRGRYARLRLVEAFEAAETAAERRATIARSHERLDERIATLERRERQALARYNRGSIGPQTYLRELAAVDAGADALAPAVQQLYQYTQSVDDSSVDAAAVAELKARLVGLQGPVREQAKRAMRGDEDTERVFVSTSASGVVLSTIVGEEFDRQFVREAYLPDQRAAGAPDQFFRDDQYQLEAAQDRARALYPWAFDNQLAFSVGSRTGAPFLYLAGVYSVTVDHRQGTARNGDLITYIDGGTADVFREVQYLSVDEVPTSGPRVNTSDGLLLQVNRTYAGGPLEIQVRDNESNDPVAATVTLDGERVGRTGPDGRLWTVTPRDPFVVNATARDTTVSVPITFPSDPFASQS</sequence>
<dbReference type="GeneID" id="74943196"/>
<dbReference type="InterPro" id="IPR055520">
    <property type="entry name" value="DUF7094"/>
</dbReference>
<dbReference type="Pfam" id="PF23375">
    <property type="entry name" value="DUF7094"/>
    <property type="match status" value="1"/>
</dbReference>
<dbReference type="Proteomes" id="UP001057580">
    <property type="component" value="Chromosome"/>
</dbReference>
<dbReference type="EMBL" id="CP104003">
    <property type="protein sequence ID" value="UWM52910.1"/>
    <property type="molecule type" value="Genomic_DNA"/>
</dbReference>
<dbReference type="InterPro" id="IPR056397">
    <property type="entry name" value="Fn3_arc"/>
</dbReference>
<reference evidence="6" key="1">
    <citation type="submission" date="2022-09" db="EMBL/GenBank/DDBJ databases">
        <title>Diverse halophilic archaea isolated from saline environments.</title>
        <authorList>
            <person name="Cui H.-L."/>
        </authorList>
    </citation>
    <scope>NUCLEOTIDE SEQUENCE</scope>
    <source>
        <strain evidence="6">ZS-35-S2</strain>
    </source>
</reference>
<keyword evidence="7" id="KW-1185">Reference proteome</keyword>
<protein>
    <submittedName>
        <fullName evidence="6">Uncharacterized protein</fullName>
    </submittedName>
</protein>
<feature type="compositionally biased region" description="Polar residues" evidence="2">
    <location>
        <begin position="69"/>
        <end position="78"/>
    </location>
</feature>
<evidence type="ECO:0000313" key="7">
    <source>
        <dbReference type="Proteomes" id="UP001057580"/>
    </source>
</evidence>
<feature type="domain" description="DUF7094" evidence="4">
    <location>
        <begin position="236"/>
        <end position="363"/>
    </location>
</feature>
<dbReference type="Pfam" id="PF23374">
    <property type="entry name" value="Fn3_arc"/>
    <property type="match status" value="1"/>
</dbReference>
<dbReference type="KEGG" id="ssai:N0B31_12200"/>
<gene>
    <name evidence="6" type="ORF">N0B31_12200</name>
</gene>
<feature type="region of interest" description="Disordered" evidence="2">
    <location>
        <begin position="28"/>
        <end position="78"/>
    </location>
</feature>
<accession>A0A9E7QZI0</accession>
<feature type="domain" description="Fibronectin-III type-like" evidence="3">
    <location>
        <begin position="368"/>
        <end position="442"/>
    </location>
</feature>
<dbReference type="AlphaFoldDB" id="A0A9E7QZI0"/>
<dbReference type="RefSeq" id="WP_260591905.1">
    <property type="nucleotide sequence ID" value="NZ_CP104003.1"/>
</dbReference>
<keyword evidence="1" id="KW-0175">Coiled coil</keyword>
<dbReference type="Pfam" id="PF23379">
    <property type="entry name" value="DUF7096"/>
    <property type="match status" value="1"/>
</dbReference>
<organism evidence="6 7">
    <name type="scientific">Salinirubellus salinus</name>
    <dbReference type="NCBI Taxonomy" id="1364945"/>
    <lineage>
        <taxon>Archaea</taxon>
        <taxon>Methanobacteriati</taxon>
        <taxon>Methanobacteriota</taxon>
        <taxon>Stenosarchaea group</taxon>
        <taxon>Halobacteria</taxon>
        <taxon>Halobacteriales</taxon>
        <taxon>Natronomonadaceae</taxon>
        <taxon>Salinirubellus</taxon>
    </lineage>
</organism>
<dbReference type="InterPro" id="IPR055522">
    <property type="entry name" value="DUF7096"/>
</dbReference>
<evidence type="ECO:0000256" key="2">
    <source>
        <dbReference type="SAM" id="MobiDB-lite"/>
    </source>
</evidence>
<evidence type="ECO:0000259" key="4">
    <source>
        <dbReference type="Pfam" id="PF23375"/>
    </source>
</evidence>
<evidence type="ECO:0000256" key="1">
    <source>
        <dbReference type="SAM" id="Coils"/>
    </source>
</evidence>